<evidence type="ECO:0000313" key="3">
    <source>
        <dbReference type="Proteomes" id="UP000219621"/>
    </source>
</evidence>
<organism evidence="2 3">
    <name type="scientific">Caenispirillum bisanense</name>
    <dbReference type="NCBI Taxonomy" id="414052"/>
    <lineage>
        <taxon>Bacteria</taxon>
        <taxon>Pseudomonadati</taxon>
        <taxon>Pseudomonadota</taxon>
        <taxon>Alphaproteobacteria</taxon>
        <taxon>Rhodospirillales</taxon>
        <taxon>Novispirillaceae</taxon>
        <taxon>Caenispirillum</taxon>
    </lineage>
</organism>
<dbReference type="GO" id="GO:0005506">
    <property type="term" value="F:iron ion binding"/>
    <property type="evidence" value="ECO:0007669"/>
    <property type="project" value="InterPro"/>
</dbReference>
<proteinExistence type="predicted"/>
<dbReference type="AlphaFoldDB" id="A0A286G3H5"/>
<dbReference type="NCBIfam" id="TIGR01994">
    <property type="entry name" value="SUF_scaf_2"/>
    <property type="match status" value="1"/>
</dbReference>
<name>A0A286G3H5_9PROT</name>
<dbReference type="RefSeq" id="WP_097277333.1">
    <property type="nucleotide sequence ID" value="NZ_OCNJ01000001.1"/>
</dbReference>
<dbReference type="GO" id="GO:0051536">
    <property type="term" value="F:iron-sulfur cluster binding"/>
    <property type="evidence" value="ECO:0007669"/>
    <property type="project" value="InterPro"/>
</dbReference>
<evidence type="ECO:0000313" key="2">
    <source>
        <dbReference type="EMBL" id="SOD90117.1"/>
    </source>
</evidence>
<protein>
    <submittedName>
        <fullName evidence="2">Nitrogen fixation protein NifU</fullName>
    </submittedName>
</protein>
<dbReference type="Proteomes" id="UP000219621">
    <property type="component" value="Unassembled WGS sequence"/>
</dbReference>
<evidence type="ECO:0000259" key="1">
    <source>
        <dbReference type="Pfam" id="PF01592"/>
    </source>
</evidence>
<dbReference type="CDD" id="cd06664">
    <property type="entry name" value="IscU_like"/>
    <property type="match status" value="1"/>
</dbReference>
<dbReference type="Pfam" id="PF01592">
    <property type="entry name" value="NifU_N"/>
    <property type="match status" value="1"/>
</dbReference>
<dbReference type="SUPFAM" id="SSF82649">
    <property type="entry name" value="SufE/NifU"/>
    <property type="match status" value="1"/>
</dbReference>
<dbReference type="GO" id="GO:0016226">
    <property type="term" value="P:iron-sulfur cluster assembly"/>
    <property type="evidence" value="ECO:0007669"/>
    <property type="project" value="InterPro"/>
</dbReference>
<sequence>MLEDREALFRALIEDHGTHPRHAQAVEPADARADGHNPLCGDRVALTLRFSADAPDTIAACGCRARGCAICTASASLLAGLVEGRTRTQAVDLFHAFRDACVSGEPLAAMPGLPPEDRDVLEALTIIHASPLRVKCVTLPWHTLNAALTGTVEAAHDLKTSAAREAPA</sequence>
<reference evidence="2 3" key="1">
    <citation type="submission" date="2017-09" db="EMBL/GenBank/DDBJ databases">
        <authorList>
            <person name="Ehlers B."/>
            <person name="Leendertz F.H."/>
        </authorList>
    </citation>
    <scope>NUCLEOTIDE SEQUENCE [LARGE SCALE GENOMIC DNA]</scope>
    <source>
        <strain evidence="2 3">USBA 140</strain>
    </source>
</reference>
<dbReference type="OrthoDB" id="9804157at2"/>
<keyword evidence="3" id="KW-1185">Reference proteome</keyword>
<dbReference type="EMBL" id="OCNJ01000001">
    <property type="protein sequence ID" value="SOD90117.1"/>
    <property type="molecule type" value="Genomic_DNA"/>
</dbReference>
<gene>
    <name evidence="2" type="ORF">SAMN05421508_101446</name>
</gene>
<dbReference type="InterPro" id="IPR002871">
    <property type="entry name" value="NIF_FeS_clus_asmbl_NifU_N"/>
</dbReference>
<feature type="domain" description="NIF system FeS cluster assembly NifU N-terminal" evidence="1">
    <location>
        <begin position="13"/>
        <end position="93"/>
    </location>
</feature>
<accession>A0A286G3H5</accession>
<dbReference type="Gene3D" id="3.90.1010.10">
    <property type="match status" value="1"/>
</dbReference>